<keyword evidence="1" id="KW-0813">Transport</keyword>
<dbReference type="GO" id="GO:0006605">
    <property type="term" value="P:protein targeting"/>
    <property type="evidence" value="ECO:0007669"/>
    <property type="project" value="InterPro"/>
</dbReference>
<evidence type="ECO:0000256" key="2">
    <source>
        <dbReference type="ARBA" id="ARBA00022475"/>
    </source>
</evidence>
<dbReference type="InterPro" id="IPR020937">
    <property type="entry name" value="SecA_CS"/>
</dbReference>
<dbReference type="OrthoDB" id="9805579at2"/>
<evidence type="ECO:0000256" key="3">
    <source>
        <dbReference type="ARBA" id="ARBA00022490"/>
    </source>
</evidence>
<evidence type="ECO:0000256" key="10">
    <source>
        <dbReference type="ARBA" id="ARBA00023136"/>
    </source>
</evidence>
<dbReference type="PROSITE" id="PS51194">
    <property type="entry name" value="HELICASE_CTER"/>
    <property type="match status" value="1"/>
</dbReference>
<dbReference type="FunFam" id="3.40.50.300:FF:000429">
    <property type="entry name" value="Preprotein translocase subunit SecA"/>
    <property type="match status" value="1"/>
</dbReference>
<dbReference type="Gene3D" id="3.40.50.300">
    <property type="entry name" value="P-loop containing nucleotide triphosphate hydrolases"/>
    <property type="match status" value="2"/>
</dbReference>
<evidence type="ECO:0000256" key="9">
    <source>
        <dbReference type="ARBA" id="ARBA00023010"/>
    </source>
</evidence>
<dbReference type="GO" id="GO:0043952">
    <property type="term" value="P:protein transport by the Sec complex"/>
    <property type="evidence" value="ECO:0007669"/>
    <property type="project" value="TreeGrafter"/>
</dbReference>
<reference evidence="14" key="1">
    <citation type="submission" date="2017-04" db="EMBL/GenBank/DDBJ databases">
        <title>Unexpected and diverse lifestyles within the genus Limnohabitans.</title>
        <authorList>
            <person name="Kasalicky V."/>
            <person name="Mehrshad M."/>
            <person name="Andrei S.-A."/>
            <person name="Salcher M."/>
            <person name="Kratochvilova H."/>
            <person name="Simek K."/>
            <person name="Ghai R."/>
        </authorList>
    </citation>
    <scope>NUCLEOTIDE SEQUENCE [LARGE SCALE GENOMIC DNA]</scope>
    <source>
        <strain evidence="14">II-D5</strain>
    </source>
</reference>
<dbReference type="InterPro" id="IPR027417">
    <property type="entry name" value="P-loop_NTPase"/>
</dbReference>
<evidence type="ECO:0000313" key="14">
    <source>
        <dbReference type="EMBL" id="PVE42229.1"/>
    </source>
</evidence>
<dbReference type="GO" id="GO:0006886">
    <property type="term" value="P:intracellular protein transport"/>
    <property type="evidence" value="ECO:0007669"/>
    <property type="project" value="InterPro"/>
</dbReference>
<dbReference type="EMBL" id="LFYT02000017">
    <property type="protein sequence ID" value="PVE42229.1"/>
    <property type="molecule type" value="Genomic_DNA"/>
</dbReference>
<dbReference type="SMART" id="SM00957">
    <property type="entry name" value="SecA_DEAD"/>
    <property type="match status" value="1"/>
</dbReference>
<evidence type="ECO:0000259" key="13">
    <source>
        <dbReference type="PROSITE" id="PS51196"/>
    </source>
</evidence>
<evidence type="ECO:0000256" key="7">
    <source>
        <dbReference type="ARBA" id="ARBA00022927"/>
    </source>
</evidence>
<sequence length="673" mass="74122">MAFHASPASAQSRAPLGLYPQREVALDEGWLSRAGEWLLGPWVRRAQRGFARPQWFARQVASQAMDDALNDSLDVQALAALVPALRAQLRQHGMTPMRVARSFALVQAMATKVLGMTPFHTQVQAAWLMLRGLTAEMNTGEGKTLTAALTAATAALAGRRVHVITANDYLAQRDAQTLGPLYAALGLRCASVVQNQSNEERRAGWQADITYCTHQIVVFDYLRDRMAMKGRHHELQLQLARAMAPAGDAPWLLRGLDFAIVDEADNILIDEARTPLVISAETSSATDAPDLPTAQQALWMAESMEAGQHYLVEMLPTRSVRLLAAGRAMLGEAAQDFGGVWHLPLRREELVHQALTAIHVFHRDEHYLVRDGKVEIIDAATGRVMPDRTWSEGLHQLVEVKEGCALSRPRQSLARISFQQFFRRYRHLCGMTGTASEVAGELGRVYQLPVARVAPLHASRQLSAGRHVQASEAEKWQAIGRRVAHWHALGNPVLVGTRTLAASEALARVLSDLGLPCTVLNARQDQQEAQIVAQAGQLRAITIATNMAGRGTDITLGPGVKALGGLVVLLTERHASARIDRQLMGRCARFGDPGITETFISLDDALFERLPAAIRDSLQWLGAKRPSLLKPVALALSRILQHLDERRSARQRVRLMQEDQRLQQFLAFSGEIE</sequence>
<evidence type="ECO:0000259" key="11">
    <source>
        <dbReference type="PROSITE" id="PS51192"/>
    </source>
</evidence>
<gene>
    <name evidence="14" type="ORF">H663_013200</name>
</gene>
<dbReference type="Pfam" id="PF07517">
    <property type="entry name" value="SecA_DEAD"/>
    <property type="match status" value="1"/>
</dbReference>
<keyword evidence="4" id="KW-0997">Cell inner membrane</keyword>
<keyword evidence="3" id="KW-0963">Cytoplasm</keyword>
<dbReference type="Gene3D" id="3.90.1440.10">
    <property type="entry name" value="SecA, preprotein cross-linking domain"/>
    <property type="match status" value="1"/>
</dbReference>
<dbReference type="InterPro" id="IPR036670">
    <property type="entry name" value="SecA_X-link_sf"/>
</dbReference>
<dbReference type="PROSITE" id="PS51192">
    <property type="entry name" value="HELICASE_ATP_BIND_1"/>
    <property type="match status" value="1"/>
</dbReference>
<dbReference type="Pfam" id="PF01043">
    <property type="entry name" value="SecA_PP_bind"/>
    <property type="match status" value="1"/>
</dbReference>
<dbReference type="GO" id="GO:0031522">
    <property type="term" value="C:cell envelope Sec protein transport complex"/>
    <property type="evidence" value="ECO:0007669"/>
    <property type="project" value="TreeGrafter"/>
</dbReference>
<dbReference type="InterPro" id="IPR011130">
    <property type="entry name" value="SecA_preprotein_X-link_dom"/>
</dbReference>
<organism evidence="14 15">
    <name type="scientific">Limnohabitans planktonicus II-D5</name>
    <dbReference type="NCBI Taxonomy" id="1293045"/>
    <lineage>
        <taxon>Bacteria</taxon>
        <taxon>Pseudomonadati</taxon>
        <taxon>Pseudomonadota</taxon>
        <taxon>Betaproteobacteria</taxon>
        <taxon>Burkholderiales</taxon>
        <taxon>Comamonadaceae</taxon>
        <taxon>Limnohabitans</taxon>
    </lineage>
</organism>
<evidence type="ECO:0000256" key="8">
    <source>
        <dbReference type="ARBA" id="ARBA00022967"/>
    </source>
</evidence>
<dbReference type="CDD" id="cd17928">
    <property type="entry name" value="DEXDc_SecA"/>
    <property type="match status" value="1"/>
</dbReference>
<dbReference type="GO" id="GO:0005886">
    <property type="term" value="C:plasma membrane"/>
    <property type="evidence" value="ECO:0007669"/>
    <property type="project" value="TreeGrafter"/>
</dbReference>
<dbReference type="InterPro" id="IPR001650">
    <property type="entry name" value="Helicase_C-like"/>
</dbReference>
<dbReference type="SMART" id="SM00958">
    <property type="entry name" value="SecA_PP_bind"/>
    <property type="match status" value="1"/>
</dbReference>
<name>A0A2T7UBZ3_9BURK</name>
<dbReference type="SUPFAM" id="SSF52540">
    <property type="entry name" value="P-loop containing nucleoside triphosphate hydrolases"/>
    <property type="match status" value="2"/>
</dbReference>
<dbReference type="GO" id="GO:0005829">
    <property type="term" value="C:cytosol"/>
    <property type="evidence" value="ECO:0007669"/>
    <property type="project" value="TreeGrafter"/>
</dbReference>
<feature type="domain" description="SecA family profile" evidence="13">
    <location>
        <begin position="38"/>
        <end position="641"/>
    </location>
</feature>
<dbReference type="RefSeq" id="WP_053173355.1">
    <property type="nucleotide sequence ID" value="NZ_LFYT02000017.1"/>
</dbReference>
<dbReference type="STRING" id="1293045.H663_12190"/>
<evidence type="ECO:0000256" key="1">
    <source>
        <dbReference type="ARBA" id="ARBA00022448"/>
    </source>
</evidence>
<keyword evidence="2" id="KW-1003">Cell membrane</keyword>
<evidence type="ECO:0000259" key="12">
    <source>
        <dbReference type="PROSITE" id="PS51194"/>
    </source>
</evidence>
<dbReference type="PROSITE" id="PS01312">
    <property type="entry name" value="SECA"/>
    <property type="match status" value="1"/>
</dbReference>
<dbReference type="GO" id="GO:0017038">
    <property type="term" value="P:protein import"/>
    <property type="evidence" value="ECO:0007669"/>
    <property type="project" value="InterPro"/>
</dbReference>
<keyword evidence="8" id="KW-1278">Translocase</keyword>
<keyword evidence="10" id="KW-0472">Membrane</keyword>
<protein>
    <submittedName>
        <fullName evidence="14">Uncharacterized protein</fullName>
    </submittedName>
</protein>
<keyword evidence="6" id="KW-0067">ATP-binding</keyword>
<dbReference type="PROSITE" id="PS51196">
    <property type="entry name" value="SECA_MOTOR_DEAD"/>
    <property type="match status" value="1"/>
</dbReference>
<dbReference type="InterPro" id="IPR014018">
    <property type="entry name" value="SecA_motor_DEAD"/>
</dbReference>
<dbReference type="GO" id="GO:0005524">
    <property type="term" value="F:ATP binding"/>
    <property type="evidence" value="ECO:0007669"/>
    <property type="project" value="UniProtKB-KW"/>
</dbReference>
<dbReference type="InterPro" id="IPR014001">
    <property type="entry name" value="Helicase_ATP-bd"/>
</dbReference>
<dbReference type="AlphaFoldDB" id="A0A2T7UBZ3"/>
<keyword evidence="7" id="KW-0653">Protein transport</keyword>
<accession>A0A2T7UBZ3</accession>
<keyword evidence="5" id="KW-0547">Nucleotide-binding</keyword>
<feature type="domain" description="Helicase ATP-binding" evidence="11">
    <location>
        <begin position="124"/>
        <end position="280"/>
    </location>
</feature>
<dbReference type="InterPro" id="IPR044722">
    <property type="entry name" value="SecA_SF2_C"/>
</dbReference>
<evidence type="ECO:0000256" key="5">
    <source>
        <dbReference type="ARBA" id="ARBA00022741"/>
    </source>
</evidence>
<dbReference type="Pfam" id="PF21090">
    <property type="entry name" value="P-loop_SecA"/>
    <property type="match status" value="2"/>
</dbReference>
<evidence type="ECO:0000256" key="6">
    <source>
        <dbReference type="ARBA" id="ARBA00022840"/>
    </source>
</evidence>
<dbReference type="Proteomes" id="UP000037507">
    <property type="component" value="Unassembled WGS sequence"/>
</dbReference>
<proteinExistence type="predicted"/>
<comment type="caution">
    <text evidence="14">The sequence shown here is derived from an EMBL/GenBank/DDBJ whole genome shotgun (WGS) entry which is preliminary data.</text>
</comment>
<dbReference type="InterPro" id="IPR000185">
    <property type="entry name" value="SecA"/>
</dbReference>
<dbReference type="PRINTS" id="PR00906">
    <property type="entry name" value="SECA"/>
</dbReference>
<evidence type="ECO:0000313" key="15">
    <source>
        <dbReference type="Proteomes" id="UP000037507"/>
    </source>
</evidence>
<keyword evidence="9" id="KW-0811">Translocation</keyword>
<dbReference type="CDD" id="cd18803">
    <property type="entry name" value="SF2_C_secA"/>
    <property type="match status" value="1"/>
</dbReference>
<evidence type="ECO:0000256" key="4">
    <source>
        <dbReference type="ARBA" id="ARBA00022519"/>
    </source>
</evidence>
<keyword evidence="15" id="KW-1185">Reference proteome</keyword>
<dbReference type="InterPro" id="IPR011115">
    <property type="entry name" value="SecA_DEAD"/>
</dbReference>
<dbReference type="PANTHER" id="PTHR30612">
    <property type="entry name" value="SECA INNER MEMBRANE COMPONENT OF SEC PROTEIN SECRETION SYSTEM"/>
    <property type="match status" value="1"/>
</dbReference>
<dbReference type="SUPFAM" id="SSF81767">
    <property type="entry name" value="Pre-protein crosslinking domain of SecA"/>
    <property type="match status" value="1"/>
</dbReference>
<feature type="domain" description="Helicase C-terminal" evidence="12">
    <location>
        <begin position="478"/>
        <end position="633"/>
    </location>
</feature>
<dbReference type="PANTHER" id="PTHR30612:SF0">
    <property type="entry name" value="CHLOROPLAST PROTEIN-TRANSPORTING ATPASE"/>
    <property type="match status" value="1"/>
</dbReference>